<protein>
    <submittedName>
        <fullName evidence="3">Terminase small subunit</fullName>
    </submittedName>
</protein>
<keyword evidence="1" id="KW-1188">Viral release from host cell</keyword>
<dbReference type="RefSeq" id="WP_278200049.1">
    <property type="nucleotide sequence ID" value="NZ_JAOWLO010000003.1"/>
</dbReference>
<reference evidence="3" key="2">
    <citation type="journal article" date="2023" name="Food Microbiol.">
        <title>Evaluation of the fermentation potential of lactic acid bacteria isolated from herbs, fruits and vegetables as starter cultures in nut-based milk alternatives.</title>
        <authorList>
            <person name="Huang W."/>
            <person name="Dong A."/>
            <person name="Pham H.T."/>
            <person name="Zhou C."/>
            <person name="Huo Z."/>
            <person name="Watjen A.P."/>
            <person name="Prakash S."/>
            <person name="Bang-Berthelsen C.H."/>
            <person name="Turner M.S."/>
        </authorList>
    </citation>
    <scope>NUCLEOTIDE SEQUENCE</scope>
    <source>
        <strain evidence="3">593</strain>
    </source>
</reference>
<proteinExistence type="predicted"/>
<evidence type="ECO:0000313" key="3">
    <source>
        <dbReference type="EMBL" id="MDG5048528.1"/>
    </source>
</evidence>
<dbReference type="PANTHER" id="PTHR41328:SF2">
    <property type="entry name" value="TERMINASE SMALL SUBUNIT"/>
    <property type="match status" value="1"/>
</dbReference>
<evidence type="ECO:0000313" key="4">
    <source>
        <dbReference type="Proteomes" id="UP001152820"/>
    </source>
</evidence>
<dbReference type="InterPro" id="IPR052404">
    <property type="entry name" value="SPP1-like_terminase"/>
</dbReference>
<dbReference type="AlphaFoldDB" id="A0AB35KCE7"/>
<dbReference type="EMBL" id="JAOWLO010000003">
    <property type="protein sequence ID" value="MDG5048528.1"/>
    <property type="molecule type" value="Genomic_DNA"/>
</dbReference>
<sequence>MKLTEKQKRFCDEYIKLGNAKEAAINAGYSKKTAKSMGAENLTKPDLKKYIDERMERIASERIMSAQEILERLSLIANAEIKETVVIANAEGYSEVEKPPDFKVQIQAMKELLKRYPDNDRLLEQTLRKLTAEADIAEFKAAMIQSATDKSTEEKLDELLGKISEVIDDK</sequence>
<keyword evidence="2" id="KW-0231">Viral genome packaging</keyword>
<dbReference type="Proteomes" id="UP001152820">
    <property type="component" value="Unassembled WGS sequence"/>
</dbReference>
<evidence type="ECO:0000256" key="2">
    <source>
        <dbReference type="ARBA" id="ARBA00023219"/>
    </source>
</evidence>
<name>A0AB35KCE7_9LACT</name>
<dbReference type="InterPro" id="IPR005335">
    <property type="entry name" value="Terminase_ssu"/>
</dbReference>
<comment type="caution">
    <text evidence="3">The sequence shown here is derived from an EMBL/GenBank/DDBJ whole genome shotgun (WGS) entry which is preliminary data.</text>
</comment>
<accession>A0AB35KCE7</accession>
<gene>
    <name evidence="3" type="ORF">OGZ38_05175</name>
</gene>
<dbReference type="GO" id="GO:0051276">
    <property type="term" value="P:chromosome organization"/>
    <property type="evidence" value="ECO:0007669"/>
    <property type="project" value="InterPro"/>
</dbReference>
<dbReference type="Pfam" id="PF03592">
    <property type="entry name" value="Terminase_2"/>
    <property type="match status" value="1"/>
</dbReference>
<dbReference type="Gene3D" id="6.10.140.2160">
    <property type="match status" value="1"/>
</dbReference>
<dbReference type="PANTHER" id="PTHR41328">
    <property type="entry name" value="TERMINASE SMALL SUBUNIT-RELATED"/>
    <property type="match status" value="1"/>
</dbReference>
<reference evidence="3" key="1">
    <citation type="submission" date="2022-10" db="EMBL/GenBank/DDBJ databases">
        <authorList>
            <person name="Turner M.S."/>
            <person name="Huang W."/>
        </authorList>
    </citation>
    <scope>NUCLEOTIDE SEQUENCE</scope>
    <source>
        <strain evidence="3">593</strain>
    </source>
</reference>
<organism evidence="3 4">
    <name type="scientific">Lactococcus lactis</name>
    <dbReference type="NCBI Taxonomy" id="1358"/>
    <lineage>
        <taxon>Bacteria</taxon>
        <taxon>Bacillati</taxon>
        <taxon>Bacillota</taxon>
        <taxon>Bacilli</taxon>
        <taxon>Lactobacillales</taxon>
        <taxon>Streptococcaceae</taxon>
        <taxon>Lactococcus</taxon>
    </lineage>
</organism>
<dbReference type="Gene3D" id="1.10.10.1400">
    <property type="entry name" value="Terminase, small subunit, N-terminal DNA-binding domain, HTH motif"/>
    <property type="match status" value="1"/>
</dbReference>
<dbReference type="InterPro" id="IPR038713">
    <property type="entry name" value="Terminase_Gp1_N_sf"/>
</dbReference>
<evidence type="ECO:0000256" key="1">
    <source>
        <dbReference type="ARBA" id="ARBA00022612"/>
    </source>
</evidence>